<dbReference type="AlphaFoldDB" id="A0A9P5HAP4"/>
<comment type="caution">
    <text evidence="1">The sequence shown here is derived from an EMBL/GenBank/DDBJ whole genome shotgun (WGS) entry which is preliminary data.</text>
</comment>
<gene>
    <name evidence="1" type="ORF">G7Z17_g4482</name>
</gene>
<name>A0A9P5HAP4_9HYPO</name>
<accession>A0A9P5HAP4</accession>
<keyword evidence="2" id="KW-1185">Reference proteome</keyword>
<organism evidence="1 2">
    <name type="scientific">Cylindrodendrum hubeiense</name>
    <dbReference type="NCBI Taxonomy" id="595255"/>
    <lineage>
        <taxon>Eukaryota</taxon>
        <taxon>Fungi</taxon>
        <taxon>Dikarya</taxon>
        <taxon>Ascomycota</taxon>
        <taxon>Pezizomycotina</taxon>
        <taxon>Sordariomycetes</taxon>
        <taxon>Hypocreomycetidae</taxon>
        <taxon>Hypocreales</taxon>
        <taxon>Nectriaceae</taxon>
        <taxon>Cylindrodendrum</taxon>
    </lineage>
</organism>
<dbReference type="OrthoDB" id="5275938at2759"/>
<evidence type="ECO:0008006" key="3">
    <source>
        <dbReference type="Google" id="ProtNLM"/>
    </source>
</evidence>
<protein>
    <recommendedName>
        <fullName evidence="3">BTB domain-containing protein</fullName>
    </recommendedName>
</protein>
<sequence>MSPITLSRETIAMPAQPIKFDPHGDVKLQVGRLEDSGQILFTACSRTLARVSPVFERMLFGNFAESKSNTTSGKKEWIVKLPADKAVPLAVFMYISHGHLHRVPKTLPIDELYDLTTLTNYYDSTRILGPWIHSWMESVEEDVRDSRTSLSKALWISWELGHSDLFERIAHKMLMEADGPYGADDPTFQDLSMPPEIIERIDAIRLDTIQAILDIFQDMVEHLVVVDEKPRWCHHAEWMGHHRCESMILGSMTLCLVRAGLWPLPHPEDIEISIIALYRKTTSLIIHDIGKVGEKPLIDHRKCNPGPFILSQVSKIINEMESPVTDIHQKLMEEQIQRLHQ</sequence>
<dbReference type="EMBL" id="JAANBB010000064">
    <property type="protein sequence ID" value="KAF7552221.1"/>
    <property type="molecule type" value="Genomic_DNA"/>
</dbReference>
<dbReference type="Gene3D" id="3.30.710.10">
    <property type="entry name" value="Potassium Channel Kv1.1, Chain A"/>
    <property type="match status" value="1"/>
</dbReference>
<reference evidence="1" key="1">
    <citation type="submission" date="2020-03" db="EMBL/GenBank/DDBJ databases">
        <title>Draft Genome Sequence of Cylindrodendrum hubeiense.</title>
        <authorList>
            <person name="Buettner E."/>
            <person name="Kellner H."/>
        </authorList>
    </citation>
    <scope>NUCLEOTIDE SEQUENCE</scope>
    <source>
        <strain evidence="1">IHI 201604</strain>
    </source>
</reference>
<evidence type="ECO:0000313" key="2">
    <source>
        <dbReference type="Proteomes" id="UP000722485"/>
    </source>
</evidence>
<dbReference type="InterPro" id="IPR011333">
    <property type="entry name" value="SKP1/BTB/POZ_sf"/>
</dbReference>
<evidence type="ECO:0000313" key="1">
    <source>
        <dbReference type="EMBL" id="KAF7552221.1"/>
    </source>
</evidence>
<dbReference type="Proteomes" id="UP000722485">
    <property type="component" value="Unassembled WGS sequence"/>
</dbReference>
<proteinExistence type="predicted"/>